<dbReference type="EMBL" id="JABANP010000398">
    <property type="protein sequence ID" value="KAF4682936.1"/>
    <property type="molecule type" value="Genomic_DNA"/>
</dbReference>
<dbReference type="OrthoDB" id="10510099at2759"/>
<dbReference type="Proteomes" id="UP000541610">
    <property type="component" value="Unassembled WGS sequence"/>
</dbReference>
<evidence type="ECO:0000313" key="1">
    <source>
        <dbReference type="EMBL" id="KAF4682936.1"/>
    </source>
</evidence>
<name>A0A7J6NGH3_PEROL</name>
<comment type="caution">
    <text evidence="1">The sequence shown here is derived from an EMBL/GenBank/DDBJ whole genome shotgun (WGS) entry which is preliminary data.</text>
</comment>
<reference evidence="1 2" key="1">
    <citation type="submission" date="2020-04" db="EMBL/GenBank/DDBJ databases">
        <title>Perkinsus olseni comparative genomics.</title>
        <authorList>
            <person name="Bogema D.R."/>
        </authorList>
    </citation>
    <scope>NUCLEOTIDE SEQUENCE [LARGE SCALE GENOMIC DNA]</scope>
    <source>
        <strain evidence="1">00978-12</strain>
    </source>
</reference>
<organism evidence="1 2">
    <name type="scientific">Perkinsus olseni</name>
    <name type="common">Perkinsus atlanticus</name>
    <dbReference type="NCBI Taxonomy" id="32597"/>
    <lineage>
        <taxon>Eukaryota</taxon>
        <taxon>Sar</taxon>
        <taxon>Alveolata</taxon>
        <taxon>Perkinsozoa</taxon>
        <taxon>Perkinsea</taxon>
        <taxon>Perkinsida</taxon>
        <taxon>Perkinsidae</taxon>
        <taxon>Perkinsus</taxon>
    </lineage>
</organism>
<accession>A0A7J6NGH3</accession>
<proteinExistence type="predicted"/>
<protein>
    <submittedName>
        <fullName evidence="1">Uncharacterized protein</fullName>
    </submittedName>
</protein>
<sequence>MDVPDVASLPLFYPAPMPDTLCSDEITMKIAENKYFPAGGAGFPLRTNRTRYDGLTDVTDCFFGDRINSNITGSLHVRVTDYRVITQKAKCYVPSIRTPITLEYVWRADVEYIAVKNYKIHRHDSTVSFTFVGTGPPENTGMDPLRDERLGQASTGGRHFDADSYVREGTSRNLSLTCFSPLPPEAEVYASHSQPVPVAMAVELTIAGASGLKALAAAKAAAAAAKQAAANAVAMAQNTNLASSEAMQAQANLEKYVFGSPVSTVPPVVTPMPPATIAKYPSYPYLNYPLSWTDKC</sequence>
<gene>
    <name evidence="1" type="ORF">FOZ60_009800</name>
</gene>
<evidence type="ECO:0000313" key="2">
    <source>
        <dbReference type="Proteomes" id="UP000541610"/>
    </source>
</evidence>
<dbReference type="AlphaFoldDB" id="A0A7J6NGH3"/>